<sequence>MPKGFLDRVNVSTVAINGISGLGLALLALYAPLEKLKLPQPYTSYVLGAIAVVFVFIVLRAAIIAVPVRSVLRDPDAFVLRRESPEHLVGRTEDIKHLEDKLNEVSLLFVVGESGVGKSALLRAGLAPKLKAGHRYLPVYIESVAGSDWAEGPWRAVLPAFRAALSDKAAPPSRKPFAEAFGELLEAARKAGRVPVLILDQFDDYQLRHRALFIRAGTWLRPAELVAENPFWAVLRAALEGSQLQLVIATRDNMALGLEAVRFIDPLPYPVDKVAPQYLRDLIERLSGTSSGASGAIDAPLATWPDLRTRLIDDLVSGGAILPQQLKVALLGLQGLPRQQLTTAAFVAVGGVRGLEANWIEMQIGRTVRRSKLSSSDILHLLVALCEPDAVAKTRDLSLRALCELAGLTDQAAVETALTALEEGEVVRRLARVDLNESLWRLDHDYIAGVVDLANRRANRWELTLAEGRKTLAAASGVVQKWEALLPLKTQIQFFLDRAKSRFHYSSSRAYALISLARFAPVMLAVLLVALGYHSIQTNTRNRELAARVSAGFDTEERLSEKEIKNLSDLSLSNMSVARGVIKLMLDDSNLADNFVTHRRAVMAALDLAAEGDWAALSETAERFAEKARGSEEIPKIYVAAMLLDRADRTSKATTLLINAMVTHKNDTDALARLADGLGSIGSRVPQEKAGLAANHVVAAMEANKDNVEVLFSLIGGLAAIADRVPQKTVGLAATFLVASALKPEEYEAYSLFRMADAVDAIADRIPQETAGHLAARLVAAMEANKDGLRSDSGHSAALGVIADRISQESAGHLATRLVTAMVANKGDEDVFSQFADGLRVIVDRVPQETAHQLADRIVAAMKTNKDDDRALPLLASGLGHIGDRVPQKTAGLAVSLVVAAMEANKGSPFKLSRLAGGLGAIGKHVPEGKAGQAATFLIAAMKANMHKPRELFLVPGGLHSIGNRMPQETADLAATAVVAAMQAYNGHVDALCYLYDGLGAIWNRVPQETADLAVTLLVAAMQANKSDVQSLSALAYALGAGADRVPREKAGLVATLLVAGIETNKSRAVGLANGLRAIAHRVPEKTAGQLATRLITGMEARKDDADALSELAAGLAAIEDQVPKVDAQRLSSRLDTLLPQCETVSKCHVTRIGLHGILSRERAIQLAFLAARDPLVDDWSSTIIQRIGHLTGSEFKETEDWDAAEAWLRKHRAAAGVDDASIRKELRDLMRKRQAISNAKATSEATRL</sequence>
<keyword evidence="1" id="KW-0472">Membrane</keyword>
<name>A0A411WZF0_9BURK</name>
<dbReference type="RefSeq" id="WP_131146198.1">
    <property type="nucleotide sequence ID" value="NZ_BMWV01000019.1"/>
</dbReference>
<evidence type="ECO:0000313" key="5">
    <source>
        <dbReference type="Proteomes" id="UP000292307"/>
    </source>
</evidence>
<organism evidence="3 6">
    <name type="scientific">Pseudoduganella albidiflava</name>
    <dbReference type="NCBI Taxonomy" id="321983"/>
    <lineage>
        <taxon>Bacteria</taxon>
        <taxon>Pseudomonadati</taxon>
        <taxon>Pseudomonadota</taxon>
        <taxon>Betaproteobacteria</taxon>
        <taxon>Burkholderiales</taxon>
        <taxon>Oxalobacteraceae</taxon>
        <taxon>Telluria group</taxon>
        <taxon>Pseudoduganella</taxon>
    </lineage>
</organism>
<accession>A0A411WZF0</accession>
<reference evidence="4 5" key="2">
    <citation type="submission" date="2019-02" db="EMBL/GenBank/DDBJ databases">
        <title>Draft Genome Sequences of Six Type Strains of the Genus Massilia.</title>
        <authorList>
            <person name="Miess H."/>
            <person name="Frediansyhah A."/>
            <person name="Gross H."/>
        </authorList>
    </citation>
    <scope>NUCLEOTIDE SEQUENCE [LARGE SCALE GENOMIC DNA]</scope>
    <source>
        <strain evidence="4 5">DSM 17472</strain>
    </source>
</reference>
<evidence type="ECO:0000313" key="3">
    <source>
        <dbReference type="EMBL" id="GGY65435.1"/>
    </source>
</evidence>
<dbReference type="InterPro" id="IPR049052">
    <property type="entry name" value="nSTAND1"/>
</dbReference>
<reference evidence="3" key="1">
    <citation type="journal article" date="2014" name="Int. J. Syst. Evol. Microbiol.">
        <title>Complete genome sequence of Corynebacterium casei LMG S-19264T (=DSM 44701T), isolated from a smear-ripened cheese.</title>
        <authorList>
            <consortium name="US DOE Joint Genome Institute (JGI-PGF)"/>
            <person name="Walter F."/>
            <person name="Albersmeier A."/>
            <person name="Kalinowski J."/>
            <person name="Ruckert C."/>
        </authorList>
    </citation>
    <scope>NUCLEOTIDE SEQUENCE</scope>
    <source>
        <strain evidence="3">KCTC 12343</strain>
    </source>
</reference>
<evidence type="ECO:0000259" key="2">
    <source>
        <dbReference type="Pfam" id="PF20703"/>
    </source>
</evidence>
<dbReference type="OrthoDB" id="8021210at2"/>
<evidence type="ECO:0000313" key="4">
    <source>
        <dbReference type="EMBL" id="QBI02082.1"/>
    </source>
</evidence>
<dbReference type="EMBL" id="CP036401">
    <property type="protein sequence ID" value="QBI02082.1"/>
    <property type="molecule type" value="Genomic_DNA"/>
</dbReference>
<feature type="transmembrane region" description="Helical" evidence="1">
    <location>
        <begin position="12"/>
        <end position="33"/>
    </location>
</feature>
<reference evidence="3" key="3">
    <citation type="submission" date="2022-12" db="EMBL/GenBank/DDBJ databases">
        <authorList>
            <person name="Sun Q."/>
            <person name="Kim S."/>
        </authorList>
    </citation>
    <scope>NUCLEOTIDE SEQUENCE</scope>
    <source>
        <strain evidence="3">KCTC 12343</strain>
    </source>
</reference>
<dbReference type="AlphaFoldDB" id="A0A411WZF0"/>
<evidence type="ECO:0000256" key="1">
    <source>
        <dbReference type="SAM" id="Phobius"/>
    </source>
</evidence>
<dbReference type="InterPro" id="IPR027417">
    <property type="entry name" value="P-loop_NTPase"/>
</dbReference>
<keyword evidence="5" id="KW-1185">Reference proteome</keyword>
<feature type="transmembrane region" description="Helical" evidence="1">
    <location>
        <begin position="510"/>
        <end position="533"/>
    </location>
</feature>
<protein>
    <submittedName>
        <fullName evidence="4">ATP-binding protein</fullName>
    </submittedName>
</protein>
<feature type="domain" description="Novel STAND NTPase 1" evidence="2">
    <location>
        <begin position="86"/>
        <end position="423"/>
    </location>
</feature>
<dbReference type="InterPro" id="IPR025662">
    <property type="entry name" value="Sigma_54_int_dom_ATP-bd_1"/>
</dbReference>
<keyword evidence="1" id="KW-0812">Transmembrane</keyword>
<dbReference type="EMBL" id="BMWV01000019">
    <property type="protein sequence ID" value="GGY65435.1"/>
    <property type="molecule type" value="Genomic_DNA"/>
</dbReference>
<dbReference type="SUPFAM" id="SSF52540">
    <property type="entry name" value="P-loop containing nucleoside triphosphate hydrolases"/>
    <property type="match status" value="1"/>
</dbReference>
<keyword evidence="1" id="KW-1133">Transmembrane helix</keyword>
<dbReference type="GO" id="GO:0005524">
    <property type="term" value="F:ATP binding"/>
    <property type="evidence" value="ECO:0007669"/>
    <property type="project" value="UniProtKB-KW"/>
</dbReference>
<dbReference type="PROSITE" id="PS00675">
    <property type="entry name" value="SIGMA54_INTERACT_1"/>
    <property type="match status" value="1"/>
</dbReference>
<dbReference type="Pfam" id="PF20703">
    <property type="entry name" value="nSTAND1"/>
    <property type="match status" value="1"/>
</dbReference>
<keyword evidence="4" id="KW-0067">ATP-binding</keyword>
<dbReference type="Gene3D" id="3.40.50.300">
    <property type="entry name" value="P-loop containing nucleotide triphosphate hydrolases"/>
    <property type="match status" value="1"/>
</dbReference>
<evidence type="ECO:0000313" key="6">
    <source>
        <dbReference type="Proteomes" id="UP000628442"/>
    </source>
</evidence>
<dbReference type="Proteomes" id="UP000628442">
    <property type="component" value="Unassembled WGS sequence"/>
</dbReference>
<proteinExistence type="predicted"/>
<dbReference type="Proteomes" id="UP000292307">
    <property type="component" value="Chromosome"/>
</dbReference>
<gene>
    <name evidence="4" type="ORF">EYF70_15385</name>
    <name evidence="3" type="ORF">GCM10007387_54690</name>
</gene>
<keyword evidence="4" id="KW-0547">Nucleotide-binding</keyword>
<feature type="transmembrane region" description="Helical" evidence="1">
    <location>
        <begin position="45"/>
        <end position="72"/>
    </location>
</feature>